<gene>
    <name evidence="3" type="ORF">G3V95_11085</name>
    <name evidence="2" type="ORF">GP975_20025</name>
</gene>
<evidence type="ECO:0000313" key="3">
    <source>
        <dbReference type="EMBL" id="NEM86042.1"/>
    </source>
</evidence>
<evidence type="ECO:0000256" key="1">
    <source>
        <dbReference type="PROSITE-ProRule" id="PRU00339"/>
    </source>
</evidence>
<feature type="repeat" description="TPR" evidence="1">
    <location>
        <begin position="299"/>
        <end position="332"/>
    </location>
</feature>
<name>A0A3F3P767_ECOLX</name>
<dbReference type="AlphaFoldDB" id="A0A3F3P767"/>
<dbReference type="EMBL" id="JAAGYI010000015">
    <property type="protein sequence ID" value="NEM86042.1"/>
    <property type="molecule type" value="Genomic_DNA"/>
</dbReference>
<proteinExistence type="predicted"/>
<comment type="caution">
    <text evidence="2">The sequence shown here is derived from an EMBL/GenBank/DDBJ whole genome shotgun (WGS) entry which is preliminary data.</text>
</comment>
<reference evidence="2 4" key="1">
    <citation type="submission" date="2019-12" db="EMBL/GenBank/DDBJ databases">
        <title>Enteriobacteria Tanzani isolates_8377-8380.</title>
        <authorList>
            <person name="Subbiah M."/>
            <person name="Call D."/>
        </authorList>
    </citation>
    <scope>NUCLEOTIDE SEQUENCE [LARGE SCALE GENOMIC DNA]</scope>
    <source>
        <strain evidence="2 4">8379wE2</strain>
    </source>
</reference>
<dbReference type="InterPro" id="IPR019734">
    <property type="entry name" value="TPR_rpt"/>
</dbReference>
<protein>
    <submittedName>
        <fullName evidence="2">Uncharacterized protein</fullName>
    </submittedName>
</protein>
<accession>A0A3F3P767</accession>
<evidence type="ECO:0000313" key="5">
    <source>
        <dbReference type="Proteomes" id="UP000469708"/>
    </source>
</evidence>
<dbReference type="Gene3D" id="1.25.40.10">
    <property type="entry name" value="Tetratricopeptide repeat domain"/>
    <property type="match status" value="1"/>
</dbReference>
<dbReference type="Proteomes" id="UP000469708">
    <property type="component" value="Unassembled WGS sequence"/>
</dbReference>
<dbReference type="PROSITE" id="PS50005">
    <property type="entry name" value="TPR"/>
    <property type="match status" value="1"/>
</dbReference>
<dbReference type="RefSeq" id="WP_000505828.1">
    <property type="nucleotide sequence ID" value="NZ_AP027532.1"/>
</dbReference>
<dbReference type="Proteomes" id="UP000460875">
    <property type="component" value="Unassembled WGS sequence"/>
</dbReference>
<dbReference type="InterPro" id="IPR011990">
    <property type="entry name" value="TPR-like_helical_dom_sf"/>
</dbReference>
<dbReference type="SMART" id="SM00028">
    <property type="entry name" value="TPR"/>
    <property type="match status" value="1"/>
</dbReference>
<evidence type="ECO:0000313" key="2">
    <source>
        <dbReference type="EMBL" id="MWR40302.1"/>
    </source>
</evidence>
<keyword evidence="1" id="KW-0802">TPR repeat</keyword>
<reference evidence="3 5" key="2">
    <citation type="submission" date="2020-02" db="EMBL/GenBank/DDBJ databases">
        <authorList>
            <person name="Subbiah M."/>
            <person name="Call D."/>
        </authorList>
    </citation>
    <scope>NUCLEOTIDE SEQUENCE [LARGE SCALE GENOMIC DNA]</scope>
    <source>
        <strain evidence="3 5">8375wC2</strain>
    </source>
</reference>
<dbReference type="EMBL" id="WTQT01000593">
    <property type="protein sequence ID" value="MWR40302.1"/>
    <property type="molecule type" value="Genomic_DNA"/>
</dbReference>
<organism evidence="2 4">
    <name type="scientific">Escherichia coli</name>
    <dbReference type="NCBI Taxonomy" id="562"/>
    <lineage>
        <taxon>Bacteria</taxon>
        <taxon>Pseudomonadati</taxon>
        <taxon>Pseudomonadota</taxon>
        <taxon>Gammaproteobacteria</taxon>
        <taxon>Enterobacterales</taxon>
        <taxon>Enterobacteriaceae</taxon>
        <taxon>Escherichia</taxon>
    </lineage>
</organism>
<dbReference type="SUPFAM" id="SSF48452">
    <property type="entry name" value="TPR-like"/>
    <property type="match status" value="1"/>
</dbReference>
<evidence type="ECO:0000313" key="4">
    <source>
        <dbReference type="Proteomes" id="UP000460875"/>
    </source>
</evidence>
<sequence>MGFISQLFNLLTSRITSAKTMTPSSLHELTANITPKLKKQNGNISIENDWLTIDSPYFFGQAYLSANKHWVVGCSDFDGNGRGGHRESGFGTVVLVNKPTFRILHKLRTIARPFNAAVADTGDYIVHDAGFGSALQADLIAIDVEGNEKFRRHYEANIYNIGISHCGKYASVQTAAAPGKDGNILEVINLWSKTTIFSIKPEYGWADSYFFDLDENGGLRSLKVKCKNIGYFRYTAIGIPIDVEAYKDACLYKGNFNLKVEAARALLREHPSEKNAQKALKAIEMALNEGAKDRTDWAAAAFRIKGEANDLLGNFSDALDAYEKALSFNPKIGVQRRVNALRKKLQRLK</sequence>